<comment type="caution">
    <text evidence="1">The sequence shown here is derived from an EMBL/GenBank/DDBJ whole genome shotgun (WGS) entry which is preliminary data.</text>
</comment>
<proteinExistence type="predicted"/>
<dbReference type="AlphaFoldDB" id="A0A420ZAR6"/>
<accession>A0A420ZAR6</accession>
<name>A0A420ZAR6_UNCK3</name>
<sequence>MIDGSDWVMERHKGTDDRPEPVLKRKLKYFTELHTSDWKTVETGLIKAFRSNFAFKPRLDITDDDIKKLCRWLNKQVENTRKKLEANEVQVTNRAYREETEEHKKLTQWCAENPEELGLSDVIPGQTVIGAPLSNLIPDAPDVVFKMRGRRWAVVEVETVFSWP</sequence>
<reference evidence="1 2" key="1">
    <citation type="submission" date="2018-06" db="EMBL/GenBank/DDBJ databases">
        <title>Extensive metabolic versatility and redundancy in microbially diverse, dynamic hydrothermal sediments.</title>
        <authorList>
            <person name="Dombrowski N."/>
            <person name="Teske A."/>
            <person name="Baker B.J."/>
        </authorList>
    </citation>
    <scope>NUCLEOTIDE SEQUENCE [LARGE SCALE GENOMIC DNA]</scope>
    <source>
        <strain evidence="1">B79_G16</strain>
    </source>
</reference>
<organism evidence="1 2">
    <name type="scientific">candidate division Kazan bacterium</name>
    <dbReference type="NCBI Taxonomy" id="2202143"/>
    <lineage>
        <taxon>Bacteria</taxon>
        <taxon>Bacteria division Kazan-3B-28</taxon>
    </lineage>
</organism>
<gene>
    <name evidence="1" type="ORF">DRH29_05955</name>
</gene>
<protein>
    <submittedName>
        <fullName evidence="1">Uncharacterized protein</fullName>
    </submittedName>
</protein>
<evidence type="ECO:0000313" key="2">
    <source>
        <dbReference type="Proteomes" id="UP000281261"/>
    </source>
</evidence>
<dbReference type="EMBL" id="QMNG01000131">
    <property type="protein sequence ID" value="RLC35685.1"/>
    <property type="molecule type" value="Genomic_DNA"/>
</dbReference>
<feature type="non-terminal residue" evidence="1">
    <location>
        <position position="164"/>
    </location>
</feature>
<dbReference type="Proteomes" id="UP000281261">
    <property type="component" value="Unassembled WGS sequence"/>
</dbReference>
<evidence type="ECO:0000313" key="1">
    <source>
        <dbReference type="EMBL" id="RLC35685.1"/>
    </source>
</evidence>